<dbReference type="InterPro" id="IPR008927">
    <property type="entry name" value="6-PGluconate_DH-like_C_sf"/>
</dbReference>
<dbReference type="GO" id="GO:0005829">
    <property type="term" value="C:cytosol"/>
    <property type="evidence" value="ECO:0007669"/>
    <property type="project" value="TreeGrafter"/>
</dbReference>
<evidence type="ECO:0000256" key="3">
    <source>
        <dbReference type="ARBA" id="ARBA00048615"/>
    </source>
</evidence>
<reference evidence="6" key="1">
    <citation type="journal article" date="2021" name="PeerJ">
        <title>Extensive microbial diversity within the chicken gut microbiome revealed by metagenomics and culture.</title>
        <authorList>
            <person name="Gilroy R."/>
            <person name="Ravi A."/>
            <person name="Getino M."/>
            <person name="Pursley I."/>
            <person name="Horton D.L."/>
            <person name="Alikhan N.F."/>
            <person name="Baker D."/>
            <person name="Gharbi K."/>
            <person name="Hall N."/>
            <person name="Watson M."/>
            <person name="Adriaenssens E.M."/>
            <person name="Foster-Nyarko E."/>
            <person name="Jarju S."/>
            <person name="Secka A."/>
            <person name="Antonio M."/>
            <person name="Oren A."/>
            <person name="Chaudhuri R.R."/>
            <person name="La Ragione R."/>
            <person name="Hildebrand F."/>
            <person name="Pallen M.J."/>
        </authorList>
    </citation>
    <scope>NUCLEOTIDE SEQUENCE</scope>
    <source>
        <strain evidence="6">B5-657</strain>
    </source>
</reference>
<dbReference type="Gene3D" id="1.10.1040.10">
    <property type="entry name" value="N-(1-d-carboxylethyl)-l-norvaline Dehydrogenase, domain 2"/>
    <property type="match status" value="1"/>
</dbReference>
<feature type="domain" description="Mannitol dehydrogenase C-terminal" evidence="5">
    <location>
        <begin position="271"/>
        <end position="473"/>
    </location>
</feature>
<gene>
    <name evidence="6" type="ORF">H9872_05780</name>
</gene>
<dbReference type="SUPFAM" id="SSF48179">
    <property type="entry name" value="6-phosphogluconate dehydrogenase C-terminal domain-like"/>
    <property type="match status" value="1"/>
</dbReference>
<evidence type="ECO:0000313" key="7">
    <source>
        <dbReference type="Proteomes" id="UP000824229"/>
    </source>
</evidence>
<accession>A0A9E2NLK8</accession>
<reference evidence="6" key="2">
    <citation type="submission" date="2021-04" db="EMBL/GenBank/DDBJ databases">
        <authorList>
            <person name="Gilroy R."/>
        </authorList>
    </citation>
    <scope>NUCLEOTIDE SEQUENCE</scope>
    <source>
        <strain evidence="6">B5-657</strain>
    </source>
</reference>
<dbReference type="EMBL" id="JAHLFQ010000127">
    <property type="protein sequence ID" value="MBU3804244.1"/>
    <property type="molecule type" value="Genomic_DNA"/>
</dbReference>
<evidence type="ECO:0000256" key="1">
    <source>
        <dbReference type="ARBA" id="ARBA00023002"/>
    </source>
</evidence>
<dbReference type="InterPro" id="IPR013328">
    <property type="entry name" value="6PGD_dom2"/>
</dbReference>
<dbReference type="Proteomes" id="UP000824229">
    <property type="component" value="Unassembled WGS sequence"/>
</dbReference>
<evidence type="ECO:0000259" key="5">
    <source>
        <dbReference type="Pfam" id="PF08125"/>
    </source>
</evidence>
<evidence type="ECO:0000259" key="4">
    <source>
        <dbReference type="Pfam" id="PF01232"/>
    </source>
</evidence>
<dbReference type="PANTHER" id="PTHR30524">
    <property type="entry name" value="MANNITOL-1-PHOSPHATE 5-DEHYDROGENASE"/>
    <property type="match status" value="1"/>
</dbReference>
<dbReference type="InterPro" id="IPR013118">
    <property type="entry name" value="Mannitol_DH_C"/>
</dbReference>
<dbReference type="InterPro" id="IPR036291">
    <property type="entry name" value="NAD(P)-bd_dom_sf"/>
</dbReference>
<evidence type="ECO:0000256" key="2">
    <source>
        <dbReference type="ARBA" id="ARBA00023027"/>
    </source>
</evidence>
<keyword evidence="1" id="KW-0560">Oxidoreductase</keyword>
<dbReference type="Gene3D" id="3.40.50.720">
    <property type="entry name" value="NAD(P)-binding Rossmann-like Domain"/>
    <property type="match status" value="1"/>
</dbReference>
<dbReference type="GO" id="GO:0019592">
    <property type="term" value="P:mannitol catabolic process"/>
    <property type="evidence" value="ECO:0007669"/>
    <property type="project" value="TreeGrafter"/>
</dbReference>
<evidence type="ECO:0000313" key="6">
    <source>
        <dbReference type="EMBL" id="MBU3804244.1"/>
    </source>
</evidence>
<dbReference type="GO" id="GO:0008926">
    <property type="term" value="F:mannitol-1-phosphate 5-dehydrogenase activity"/>
    <property type="evidence" value="ECO:0007669"/>
    <property type="project" value="UniProtKB-EC"/>
</dbReference>
<dbReference type="SUPFAM" id="SSF51735">
    <property type="entry name" value="NAD(P)-binding Rossmann-fold domains"/>
    <property type="match status" value="1"/>
</dbReference>
<dbReference type="Pfam" id="PF08125">
    <property type="entry name" value="Mannitol_dh_C"/>
    <property type="match status" value="1"/>
</dbReference>
<keyword evidence="2" id="KW-0520">NAD</keyword>
<feature type="domain" description="Mannitol dehydrogenase N-terminal" evidence="4">
    <location>
        <begin position="16"/>
        <end position="260"/>
    </location>
</feature>
<sequence length="488" mass="55246">MKRVNEGINKKQRPLKVMQYGEGNFLRAFVEQMIDVANEKGCFDGSVALVKPITFGNLDRFKAQDNTYTVILRGKANGETVNEKRIITCVSDAVAANEDYAAYDALSKCETLEFIVSNTTEAGIVYDESDQFELTPPNTYPGKLTKFLYDRFTYFKGDQSKGLIILPVELIEKNGEKLKECVLKFVELWNLGADFKAWIEEANIFCNTLVDRIVTGYPREEAEALCKEMGYQDDLIDVAEPFGLWVIESDKDISDRLPLDKAGCNVVFTDNLKPYRDRKVRILNGGHTGTVLAGYLAGQDIVRDCMHDTTIRTYMERLLFDEIVPTVDLPHDEVVEFTNSVIERFENPFIDHSVLAISLNSVSKWRARNLVSFHDHYEKHGSIPKYLTFSFAALMAFYSSDNYVDGVLTGKRGNDEYKIMDDADVLEFFGTRVGKVDTATLVKDFTSNTKFWGKDLGEYANFNETVIAHLEKIAAVGMRKTLEDLIGE</sequence>
<dbReference type="Pfam" id="PF01232">
    <property type="entry name" value="Mannitol_dh"/>
    <property type="match status" value="1"/>
</dbReference>
<dbReference type="InterPro" id="IPR013131">
    <property type="entry name" value="Mannitol_DH_N"/>
</dbReference>
<protein>
    <submittedName>
        <fullName evidence="6">Tagaturonate reductase</fullName>
    </submittedName>
</protein>
<proteinExistence type="predicted"/>
<dbReference type="GO" id="GO:0009026">
    <property type="term" value="F:tagaturonate reductase activity"/>
    <property type="evidence" value="ECO:0007669"/>
    <property type="project" value="TreeGrafter"/>
</dbReference>
<organism evidence="6 7">
    <name type="scientific">Candidatus Cellulosilyticum pullistercoris</name>
    <dbReference type="NCBI Taxonomy" id="2838521"/>
    <lineage>
        <taxon>Bacteria</taxon>
        <taxon>Bacillati</taxon>
        <taxon>Bacillota</taxon>
        <taxon>Clostridia</taxon>
        <taxon>Lachnospirales</taxon>
        <taxon>Cellulosilyticaceae</taxon>
        <taxon>Cellulosilyticum</taxon>
    </lineage>
</organism>
<dbReference type="NCBIfam" id="NF002969">
    <property type="entry name" value="PRK03643.1"/>
    <property type="match status" value="1"/>
</dbReference>
<comment type="catalytic activity">
    <reaction evidence="3">
        <text>D-mannitol 1-phosphate + NAD(+) = beta-D-fructose 6-phosphate + NADH + H(+)</text>
        <dbReference type="Rhea" id="RHEA:19661"/>
        <dbReference type="ChEBI" id="CHEBI:15378"/>
        <dbReference type="ChEBI" id="CHEBI:57540"/>
        <dbReference type="ChEBI" id="CHEBI:57634"/>
        <dbReference type="ChEBI" id="CHEBI:57945"/>
        <dbReference type="ChEBI" id="CHEBI:61381"/>
        <dbReference type="EC" id="1.1.1.17"/>
    </reaction>
</comment>
<dbReference type="AlphaFoldDB" id="A0A9E2NLK8"/>
<name>A0A9E2NLK8_9FIRM</name>
<dbReference type="GO" id="GO:0019698">
    <property type="term" value="P:D-galacturonate catabolic process"/>
    <property type="evidence" value="ECO:0007669"/>
    <property type="project" value="TreeGrafter"/>
</dbReference>
<dbReference type="PANTHER" id="PTHR30524:SF0">
    <property type="entry name" value="ALTRONATE OXIDOREDUCTASE-RELATED"/>
    <property type="match status" value="1"/>
</dbReference>
<comment type="caution">
    <text evidence="6">The sequence shown here is derived from an EMBL/GenBank/DDBJ whole genome shotgun (WGS) entry which is preliminary data.</text>
</comment>